<evidence type="ECO:0000256" key="1">
    <source>
        <dbReference type="ARBA" id="ARBA00022485"/>
    </source>
</evidence>
<evidence type="ECO:0000256" key="5">
    <source>
        <dbReference type="ARBA" id="ARBA00023004"/>
    </source>
</evidence>
<keyword evidence="2" id="KW-0479">Metal-binding</keyword>
<evidence type="ECO:0000256" key="3">
    <source>
        <dbReference type="ARBA" id="ARBA00022741"/>
    </source>
</evidence>
<dbReference type="GO" id="GO:0046872">
    <property type="term" value="F:metal ion binding"/>
    <property type="evidence" value="ECO:0007669"/>
    <property type="project" value="UniProtKB-KW"/>
</dbReference>
<name>A0A183MZG1_9TREM</name>
<dbReference type="GO" id="GO:0005829">
    <property type="term" value="C:cytosol"/>
    <property type="evidence" value="ECO:0007669"/>
    <property type="project" value="TreeGrafter"/>
</dbReference>
<dbReference type="AlphaFoldDB" id="A0A183MZG1"/>
<dbReference type="InterPro" id="IPR033756">
    <property type="entry name" value="YlxH/NBP35"/>
</dbReference>
<keyword evidence="6" id="KW-0411">Iron-sulfur</keyword>
<proteinExistence type="predicted"/>
<keyword evidence="4" id="KW-0067">ATP-binding</keyword>
<sequence>MSDVPLDAPSPCPGTQSDLAGKASACEGCPNRSLCSSGQARLPLSQREPDTILSIKRRLGSVRHRIIILSGKGGVGKSSLSVCLARGLSRRERSQVNGCNETYRIGLLDLDLCGPSIPCMFGCMDEKVSLVIVPDHPVIWRGPRKNTLIRQFLTDVAWTEGDSNLDQGTNLDFLIIDTPPGTSDEHLSVVQYLQAAECLDGAIIITTPQEVSLCDVRKFVLYRHKITVGPLPTWLFLQSLLIRSRLYCLSSQEIDFCRKLSIPILGVVENMVEFVCPTCKHICPLFPSFTGGASSLSTMKHNENADDPSFSDLEIIGRLPLDPRLTRALDEGLCPFELAESNSFISQHSKNPDGGLQSSDTVIVSFQELFNNLLERLRK</sequence>
<keyword evidence="8" id="KW-1185">Reference proteome</keyword>
<gene>
    <name evidence="7" type="ORF">SMRZ_LOCUS21436</name>
</gene>
<keyword evidence="5" id="KW-0408">Iron</keyword>
<dbReference type="SUPFAM" id="SSF52540">
    <property type="entry name" value="P-loop containing nucleoside triphosphate hydrolases"/>
    <property type="match status" value="1"/>
</dbReference>
<evidence type="ECO:0000313" key="7">
    <source>
        <dbReference type="EMBL" id="VDP39529.1"/>
    </source>
</evidence>
<dbReference type="GO" id="GO:0005524">
    <property type="term" value="F:ATP binding"/>
    <property type="evidence" value="ECO:0007669"/>
    <property type="project" value="UniProtKB-KW"/>
</dbReference>
<dbReference type="Pfam" id="PF10609">
    <property type="entry name" value="ParA"/>
    <property type="match status" value="3"/>
</dbReference>
<dbReference type="InterPro" id="IPR027417">
    <property type="entry name" value="P-loop_NTPase"/>
</dbReference>
<dbReference type="Gene3D" id="3.40.50.300">
    <property type="entry name" value="P-loop containing nucleotide triphosphate hydrolases"/>
    <property type="match status" value="2"/>
</dbReference>
<dbReference type="EMBL" id="UZAI01018707">
    <property type="protein sequence ID" value="VDP39529.1"/>
    <property type="molecule type" value="Genomic_DNA"/>
</dbReference>
<reference evidence="7 8" key="1">
    <citation type="submission" date="2018-11" db="EMBL/GenBank/DDBJ databases">
        <authorList>
            <consortium name="Pathogen Informatics"/>
        </authorList>
    </citation>
    <scope>NUCLEOTIDE SEQUENCE [LARGE SCALE GENOMIC DNA]</scope>
    <source>
        <strain evidence="7 8">Zambia</strain>
    </source>
</reference>
<dbReference type="Proteomes" id="UP000277204">
    <property type="component" value="Unassembled WGS sequence"/>
</dbReference>
<dbReference type="CDD" id="cd02037">
    <property type="entry name" value="Mrp_NBP35"/>
    <property type="match status" value="1"/>
</dbReference>
<evidence type="ECO:0000256" key="4">
    <source>
        <dbReference type="ARBA" id="ARBA00022840"/>
    </source>
</evidence>
<dbReference type="STRING" id="48269.A0A183MZG1"/>
<dbReference type="GO" id="GO:0140663">
    <property type="term" value="F:ATP-dependent FeS chaperone activity"/>
    <property type="evidence" value="ECO:0007669"/>
    <property type="project" value="InterPro"/>
</dbReference>
<dbReference type="GO" id="GO:0016226">
    <property type="term" value="P:iron-sulfur cluster assembly"/>
    <property type="evidence" value="ECO:0007669"/>
    <property type="project" value="InterPro"/>
</dbReference>
<evidence type="ECO:0000256" key="2">
    <source>
        <dbReference type="ARBA" id="ARBA00022723"/>
    </source>
</evidence>
<accession>A0A183MZG1</accession>
<keyword evidence="1" id="KW-0004">4Fe-4S</keyword>
<dbReference type="GO" id="GO:0051539">
    <property type="term" value="F:4 iron, 4 sulfur cluster binding"/>
    <property type="evidence" value="ECO:0007669"/>
    <property type="project" value="UniProtKB-KW"/>
</dbReference>
<dbReference type="PANTHER" id="PTHR23264">
    <property type="entry name" value="NUCLEOTIDE-BINDING PROTEIN NBP35 YEAST -RELATED"/>
    <property type="match status" value="1"/>
</dbReference>
<dbReference type="PANTHER" id="PTHR23264:SF19">
    <property type="entry name" value="CYTOSOLIC FE-S CLUSTER ASSEMBLY FACTOR NUBP2"/>
    <property type="match status" value="1"/>
</dbReference>
<protein>
    <submittedName>
        <fullName evidence="7">Uncharacterized protein</fullName>
    </submittedName>
</protein>
<evidence type="ECO:0000313" key="8">
    <source>
        <dbReference type="Proteomes" id="UP000277204"/>
    </source>
</evidence>
<organism evidence="7 8">
    <name type="scientific">Schistosoma margrebowiei</name>
    <dbReference type="NCBI Taxonomy" id="48269"/>
    <lineage>
        <taxon>Eukaryota</taxon>
        <taxon>Metazoa</taxon>
        <taxon>Spiralia</taxon>
        <taxon>Lophotrochozoa</taxon>
        <taxon>Platyhelminthes</taxon>
        <taxon>Trematoda</taxon>
        <taxon>Digenea</taxon>
        <taxon>Strigeidida</taxon>
        <taxon>Schistosomatoidea</taxon>
        <taxon>Schistosomatidae</taxon>
        <taxon>Schistosoma</taxon>
    </lineage>
</organism>
<evidence type="ECO:0000256" key="6">
    <source>
        <dbReference type="ARBA" id="ARBA00023014"/>
    </source>
</evidence>
<keyword evidence="3" id="KW-0547">Nucleotide-binding</keyword>
<dbReference type="InterPro" id="IPR019591">
    <property type="entry name" value="Mrp/NBP35_ATP-bd"/>
</dbReference>